<keyword evidence="6" id="KW-1015">Disulfide bond</keyword>
<dbReference type="Pfam" id="PF00026">
    <property type="entry name" value="Asp"/>
    <property type="match status" value="1"/>
</dbReference>
<dbReference type="AlphaFoldDB" id="A0AAV3YS64"/>
<comment type="caution">
    <text evidence="10">The sequence shown here is derived from an EMBL/GenBank/DDBJ whole genome shotgun (WGS) entry which is preliminary data.</text>
</comment>
<evidence type="ECO:0000259" key="9">
    <source>
        <dbReference type="PROSITE" id="PS51767"/>
    </source>
</evidence>
<dbReference type="InterPro" id="IPR001461">
    <property type="entry name" value="Aspartic_peptidase_A1"/>
</dbReference>
<dbReference type="PROSITE" id="PS00141">
    <property type="entry name" value="ASP_PROTEASE"/>
    <property type="match status" value="1"/>
</dbReference>
<evidence type="ECO:0000256" key="6">
    <source>
        <dbReference type="PIRSR" id="PIRSR601461-2"/>
    </source>
</evidence>
<organism evidence="10 11">
    <name type="scientific">Plakobranchus ocellatus</name>
    <dbReference type="NCBI Taxonomy" id="259542"/>
    <lineage>
        <taxon>Eukaryota</taxon>
        <taxon>Metazoa</taxon>
        <taxon>Spiralia</taxon>
        <taxon>Lophotrochozoa</taxon>
        <taxon>Mollusca</taxon>
        <taxon>Gastropoda</taxon>
        <taxon>Heterobranchia</taxon>
        <taxon>Euthyneura</taxon>
        <taxon>Panpulmonata</taxon>
        <taxon>Sacoglossa</taxon>
        <taxon>Placobranchoidea</taxon>
        <taxon>Plakobranchidae</taxon>
        <taxon>Plakobranchus</taxon>
    </lineage>
</organism>
<dbReference type="Gene3D" id="2.60.40.1960">
    <property type="match status" value="1"/>
</dbReference>
<feature type="chain" id="PRO_5043853566" evidence="8">
    <location>
        <begin position="22"/>
        <end position="464"/>
    </location>
</feature>
<keyword evidence="2 7" id="KW-0645">Protease</keyword>
<feature type="disulfide bond" evidence="6">
    <location>
        <begin position="375"/>
        <end position="412"/>
    </location>
</feature>
<evidence type="ECO:0000256" key="7">
    <source>
        <dbReference type="RuleBase" id="RU000454"/>
    </source>
</evidence>
<evidence type="ECO:0000256" key="2">
    <source>
        <dbReference type="ARBA" id="ARBA00022670"/>
    </source>
</evidence>
<dbReference type="PANTHER" id="PTHR47966:SF51">
    <property type="entry name" value="BETA-SITE APP-CLEAVING ENZYME, ISOFORM A-RELATED"/>
    <property type="match status" value="1"/>
</dbReference>
<keyword evidence="3 7" id="KW-0064">Aspartyl protease</keyword>
<evidence type="ECO:0000256" key="8">
    <source>
        <dbReference type="SAM" id="SignalP"/>
    </source>
</evidence>
<evidence type="ECO:0000256" key="4">
    <source>
        <dbReference type="ARBA" id="ARBA00022801"/>
    </source>
</evidence>
<keyword evidence="11" id="KW-1185">Reference proteome</keyword>
<gene>
    <name evidence="10" type="ORF">PoB_001147200</name>
</gene>
<dbReference type="Gene3D" id="2.40.70.10">
    <property type="entry name" value="Acid Proteases"/>
    <property type="match status" value="2"/>
</dbReference>
<keyword evidence="4 7" id="KW-0378">Hydrolase</keyword>
<dbReference type="GO" id="GO:0004190">
    <property type="term" value="F:aspartic-type endopeptidase activity"/>
    <property type="evidence" value="ECO:0007669"/>
    <property type="project" value="UniProtKB-KW"/>
</dbReference>
<dbReference type="PANTHER" id="PTHR47966">
    <property type="entry name" value="BETA-SITE APP-CLEAVING ENZYME, ISOFORM A-RELATED"/>
    <property type="match status" value="1"/>
</dbReference>
<dbReference type="EMBL" id="BLXT01001350">
    <property type="protein sequence ID" value="GFN84966.1"/>
    <property type="molecule type" value="Genomic_DNA"/>
</dbReference>
<dbReference type="InterPro" id="IPR021109">
    <property type="entry name" value="Peptidase_aspartic_dom_sf"/>
</dbReference>
<dbReference type="PROSITE" id="PS51767">
    <property type="entry name" value="PEPTIDASE_A1"/>
    <property type="match status" value="1"/>
</dbReference>
<protein>
    <submittedName>
        <fullName evidence="10">Cathepsin d</fullName>
    </submittedName>
</protein>
<comment type="similarity">
    <text evidence="1 7">Belongs to the peptidase A1 family.</text>
</comment>
<dbReference type="GO" id="GO:0006508">
    <property type="term" value="P:proteolysis"/>
    <property type="evidence" value="ECO:0007669"/>
    <property type="project" value="UniProtKB-KW"/>
</dbReference>
<dbReference type="PRINTS" id="PR00792">
    <property type="entry name" value="PEPSIN"/>
</dbReference>
<dbReference type="SUPFAM" id="SSF50630">
    <property type="entry name" value="Acid proteases"/>
    <property type="match status" value="1"/>
</dbReference>
<feature type="domain" description="Peptidase A1" evidence="9">
    <location>
        <begin position="135"/>
        <end position="453"/>
    </location>
</feature>
<proteinExistence type="inferred from homology"/>
<evidence type="ECO:0000256" key="5">
    <source>
        <dbReference type="PIRSR" id="PIRSR601461-1"/>
    </source>
</evidence>
<feature type="active site" evidence="5">
    <location>
        <position position="339"/>
    </location>
</feature>
<evidence type="ECO:0000313" key="10">
    <source>
        <dbReference type="EMBL" id="GFN84966.1"/>
    </source>
</evidence>
<evidence type="ECO:0000313" key="11">
    <source>
        <dbReference type="Proteomes" id="UP000735302"/>
    </source>
</evidence>
<feature type="active site" evidence="5">
    <location>
        <position position="153"/>
    </location>
</feature>
<keyword evidence="8" id="KW-0732">Signal</keyword>
<accession>A0AAV3YS64</accession>
<reference evidence="10 11" key="1">
    <citation type="journal article" date="2021" name="Elife">
        <title>Chloroplast acquisition without the gene transfer in kleptoplastic sea slugs, Plakobranchus ocellatus.</title>
        <authorList>
            <person name="Maeda T."/>
            <person name="Takahashi S."/>
            <person name="Yoshida T."/>
            <person name="Shimamura S."/>
            <person name="Takaki Y."/>
            <person name="Nagai Y."/>
            <person name="Toyoda A."/>
            <person name="Suzuki Y."/>
            <person name="Arimoto A."/>
            <person name="Ishii H."/>
            <person name="Satoh N."/>
            <person name="Nishiyama T."/>
            <person name="Hasebe M."/>
            <person name="Maruyama T."/>
            <person name="Minagawa J."/>
            <person name="Obokata J."/>
            <person name="Shigenobu S."/>
        </authorList>
    </citation>
    <scope>NUCLEOTIDE SEQUENCE [LARGE SCALE GENOMIC DNA]</scope>
</reference>
<evidence type="ECO:0000256" key="3">
    <source>
        <dbReference type="ARBA" id="ARBA00022750"/>
    </source>
</evidence>
<dbReference type="Proteomes" id="UP000735302">
    <property type="component" value="Unassembled WGS sequence"/>
</dbReference>
<dbReference type="InterPro" id="IPR033121">
    <property type="entry name" value="PEPTIDASE_A1"/>
</dbReference>
<dbReference type="FunFam" id="2.40.70.10:FF:000115">
    <property type="entry name" value="Lysosomal aspartic protease"/>
    <property type="match status" value="1"/>
</dbReference>
<dbReference type="InterPro" id="IPR001969">
    <property type="entry name" value="Aspartic_peptidase_AS"/>
</dbReference>
<feature type="signal peptide" evidence="8">
    <location>
        <begin position="1"/>
        <end position="21"/>
    </location>
</feature>
<name>A0AAV3YS64_9GAST</name>
<evidence type="ECO:0000256" key="1">
    <source>
        <dbReference type="ARBA" id="ARBA00007447"/>
    </source>
</evidence>
<sequence>MNSHPAVVLALTLMLSSTVQAMNVQVIQARTAVRNFKTSSKRVQPYRQSFREPYRQPCRPQRQHFRTVKRKHEEPSELVKRLQPVQPSMPSADLLRRFGQSIQPLPLAYQTPGRGFLPNVTARDIRLTNYRNSLYYGPITIGTPPQRFNVTFDTGSSKTWVPSVHCPARYITGHHFQKYNNASSRTYKPKRKGFSYESDEGRVAGYWSQDHITVAGLTVKNQMFGEALVEPDFFKNTRNDGVFGLGFQFVFEDEASVFDNMVKQGLVPAPVFSFYLNRFRSGDRASVLTLGGTNPAYYEGDFTFADLTEIDRWQFKMDRVQLSNDATVFNRWDSQAVVDSATSLIVGPIDETDRLHAKLGGIPLPGFPRVFALECSKIDSLPDVEFIVNGQTLALSKTDYIMKVAGDDSPLCFSSIVGGNWTEDESPVWILGMAFMRAYYTQFDRGNHRVGFAKAKHLKKSVAS</sequence>